<dbReference type="PROSITE" id="PS50801">
    <property type="entry name" value="STAS"/>
    <property type="match status" value="1"/>
</dbReference>
<evidence type="ECO:0000256" key="4">
    <source>
        <dbReference type="ARBA" id="ARBA00023136"/>
    </source>
</evidence>
<evidence type="ECO:0000256" key="5">
    <source>
        <dbReference type="SAM" id="MobiDB-lite"/>
    </source>
</evidence>
<gene>
    <name evidence="8" type="ORF">BJ322DRAFT_892477</name>
</gene>
<feature type="transmembrane region" description="Helical" evidence="6">
    <location>
        <begin position="470"/>
        <end position="486"/>
    </location>
</feature>
<feature type="transmembrane region" description="Helical" evidence="6">
    <location>
        <begin position="443"/>
        <end position="464"/>
    </location>
</feature>
<feature type="compositionally biased region" description="Low complexity" evidence="5">
    <location>
        <begin position="51"/>
        <end position="62"/>
    </location>
</feature>
<comment type="subcellular location">
    <subcellularLocation>
        <location evidence="1">Membrane</location>
        <topology evidence="1">Multi-pass membrane protein</topology>
    </subcellularLocation>
</comment>
<dbReference type="Pfam" id="PF00916">
    <property type="entry name" value="Sulfate_transp"/>
    <property type="match status" value="1"/>
</dbReference>
<reference evidence="8" key="1">
    <citation type="journal article" date="2020" name="Nat. Commun.">
        <title>Large-scale genome sequencing of mycorrhizal fungi provides insights into the early evolution of symbiotic traits.</title>
        <authorList>
            <person name="Miyauchi S."/>
            <person name="Kiss E."/>
            <person name="Kuo A."/>
            <person name="Drula E."/>
            <person name="Kohler A."/>
            <person name="Sanchez-Garcia M."/>
            <person name="Morin E."/>
            <person name="Andreopoulos B."/>
            <person name="Barry K.W."/>
            <person name="Bonito G."/>
            <person name="Buee M."/>
            <person name="Carver A."/>
            <person name="Chen C."/>
            <person name="Cichocki N."/>
            <person name="Clum A."/>
            <person name="Culley D."/>
            <person name="Crous P.W."/>
            <person name="Fauchery L."/>
            <person name="Girlanda M."/>
            <person name="Hayes R.D."/>
            <person name="Keri Z."/>
            <person name="LaButti K."/>
            <person name="Lipzen A."/>
            <person name="Lombard V."/>
            <person name="Magnuson J."/>
            <person name="Maillard F."/>
            <person name="Murat C."/>
            <person name="Nolan M."/>
            <person name="Ohm R.A."/>
            <person name="Pangilinan J."/>
            <person name="Pereira M.F."/>
            <person name="Perotto S."/>
            <person name="Peter M."/>
            <person name="Pfister S."/>
            <person name="Riley R."/>
            <person name="Sitrit Y."/>
            <person name="Stielow J.B."/>
            <person name="Szollosi G."/>
            <person name="Zifcakova L."/>
            <person name="Stursova M."/>
            <person name="Spatafora J.W."/>
            <person name="Tedersoo L."/>
            <person name="Vaario L.M."/>
            <person name="Yamada A."/>
            <person name="Yan M."/>
            <person name="Wang P."/>
            <person name="Xu J."/>
            <person name="Bruns T."/>
            <person name="Baldrian P."/>
            <person name="Vilgalys R."/>
            <person name="Dunand C."/>
            <person name="Henrissat B."/>
            <person name="Grigoriev I.V."/>
            <person name="Hibbett D."/>
            <person name="Nagy L.G."/>
            <person name="Martin F.M."/>
        </authorList>
    </citation>
    <scope>NUCLEOTIDE SEQUENCE</scope>
    <source>
        <strain evidence="8">UH-Tt-Lm1</strain>
    </source>
</reference>
<evidence type="ECO:0000313" key="8">
    <source>
        <dbReference type="EMBL" id="KAF9784069.1"/>
    </source>
</evidence>
<dbReference type="GO" id="GO:0016020">
    <property type="term" value="C:membrane"/>
    <property type="evidence" value="ECO:0007669"/>
    <property type="project" value="UniProtKB-SubCell"/>
</dbReference>
<feature type="transmembrane region" description="Helical" evidence="6">
    <location>
        <begin position="282"/>
        <end position="303"/>
    </location>
</feature>
<feature type="transmembrane region" description="Helical" evidence="6">
    <location>
        <begin position="310"/>
        <end position="329"/>
    </location>
</feature>
<name>A0A9P6HCK4_9AGAM</name>
<keyword evidence="3 6" id="KW-1133">Transmembrane helix</keyword>
<dbReference type="NCBIfam" id="TIGR00815">
    <property type="entry name" value="sulP"/>
    <property type="match status" value="1"/>
</dbReference>
<sequence length="694" mass="75230">MANLDVYPEIPSSSHERSRLLDGSEDDVFVEHHSEQVVGRRRGPSTYAVIGTGSTPGRGSSPVPHSNGDGVSGQAGPSKPEARKALAGNWRKRMSYYVPVTSWIPGYSWSFLSGDFFAGLTVACILIPQSVSYGTSLAKLDPTAGLFSASIPGIFYAMLGSSRQLNVGPEAALSLLVGQAITDVMRNNHEDAEDILTVGYKVATAITLQSGLFSFLLGFFRLGFIDVILSRALLSGFVAAVGVVILIEQLIPMLGLVALEKIQQPETTMDKLFFLIEHVPDLHGPTAIVSFAALGALVALKYFKGLFKSGLIRGIPEVLIVVIVSTYLSERFSWDKDGVDILGPVSVNVGPSLLGFPLSAENRKYLTQTTSTAILASVMGFLDSIVSAKQNATKFQYTISPNRELVALGVANLAGSFVPGALPAAGSITKSRISGDVGARTQMASLVCSGFVLLATFFLLPWLYYLPKGVLASIVCLVLIFLLAETPESLEYYWRMRAWIDLALMLLTFALTIGWSVEVGVAVSIVISLLLVIHRSSKARLMILGRIPGTDKWRPISEDPEAMEDSASGTLIVRVRENLDFANTAQLKERLRRLELYGHARSHPSDEPRRPQATVLIFHMADVETVDASAVQLFYELVETYKNRGVGVFMTHLRIGPYKMFERGGIVELIGHHSFYSNVATAVAQVQSGEAHST</sequence>
<dbReference type="PANTHER" id="PTHR11814">
    <property type="entry name" value="SULFATE TRANSPORTER"/>
    <property type="match status" value="1"/>
</dbReference>
<keyword evidence="2 6" id="KW-0812">Transmembrane</keyword>
<reference evidence="8" key="2">
    <citation type="submission" date="2020-11" db="EMBL/GenBank/DDBJ databases">
        <authorList>
            <consortium name="DOE Joint Genome Institute"/>
            <person name="Kuo A."/>
            <person name="Miyauchi S."/>
            <person name="Kiss E."/>
            <person name="Drula E."/>
            <person name="Kohler A."/>
            <person name="Sanchez-Garcia M."/>
            <person name="Andreopoulos B."/>
            <person name="Barry K.W."/>
            <person name="Bonito G."/>
            <person name="Buee M."/>
            <person name="Carver A."/>
            <person name="Chen C."/>
            <person name="Cichocki N."/>
            <person name="Clum A."/>
            <person name="Culley D."/>
            <person name="Crous P.W."/>
            <person name="Fauchery L."/>
            <person name="Girlanda M."/>
            <person name="Hayes R."/>
            <person name="Keri Z."/>
            <person name="Labutti K."/>
            <person name="Lipzen A."/>
            <person name="Lombard V."/>
            <person name="Magnuson J."/>
            <person name="Maillard F."/>
            <person name="Morin E."/>
            <person name="Murat C."/>
            <person name="Nolan M."/>
            <person name="Ohm R."/>
            <person name="Pangilinan J."/>
            <person name="Pereira M."/>
            <person name="Perotto S."/>
            <person name="Peter M."/>
            <person name="Riley R."/>
            <person name="Sitrit Y."/>
            <person name="Stielow B."/>
            <person name="Szollosi G."/>
            <person name="Zifcakova L."/>
            <person name="Stursova M."/>
            <person name="Spatafora J.W."/>
            <person name="Tedersoo L."/>
            <person name="Vaario L.-M."/>
            <person name="Yamada A."/>
            <person name="Yan M."/>
            <person name="Wang P."/>
            <person name="Xu J."/>
            <person name="Bruns T."/>
            <person name="Baldrian P."/>
            <person name="Vilgalys R."/>
            <person name="Henrissat B."/>
            <person name="Grigoriev I.V."/>
            <person name="Hibbett D."/>
            <person name="Nagy L.G."/>
            <person name="Martin F.M."/>
        </authorList>
    </citation>
    <scope>NUCLEOTIDE SEQUENCE</scope>
    <source>
        <strain evidence="8">UH-Tt-Lm1</strain>
    </source>
</reference>
<feature type="transmembrane region" description="Helical" evidence="6">
    <location>
        <begin position="365"/>
        <end position="385"/>
    </location>
</feature>
<organism evidence="8 9">
    <name type="scientific">Thelephora terrestris</name>
    <dbReference type="NCBI Taxonomy" id="56493"/>
    <lineage>
        <taxon>Eukaryota</taxon>
        <taxon>Fungi</taxon>
        <taxon>Dikarya</taxon>
        <taxon>Basidiomycota</taxon>
        <taxon>Agaricomycotina</taxon>
        <taxon>Agaricomycetes</taxon>
        <taxon>Thelephorales</taxon>
        <taxon>Thelephoraceae</taxon>
        <taxon>Thelephora</taxon>
    </lineage>
</organism>
<dbReference type="InterPro" id="IPR001902">
    <property type="entry name" value="SLC26A/SulP_fam"/>
</dbReference>
<dbReference type="EMBL" id="WIUZ02000009">
    <property type="protein sequence ID" value="KAF9784069.1"/>
    <property type="molecule type" value="Genomic_DNA"/>
</dbReference>
<evidence type="ECO:0000256" key="6">
    <source>
        <dbReference type="SAM" id="Phobius"/>
    </source>
</evidence>
<accession>A0A9P6HCK4</accession>
<feature type="transmembrane region" description="Helical" evidence="6">
    <location>
        <begin position="405"/>
        <end position="422"/>
    </location>
</feature>
<dbReference type="SUPFAM" id="SSF52091">
    <property type="entry name" value="SpoIIaa-like"/>
    <property type="match status" value="1"/>
</dbReference>
<dbReference type="CDD" id="cd07042">
    <property type="entry name" value="STAS_SulP_like_sulfate_transporter"/>
    <property type="match status" value="1"/>
</dbReference>
<dbReference type="OrthoDB" id="427213at2759"/>
<dbReference type="Pfam" id="PF01740">
    <property type="entry name" value="STAS"/>
    <property type="match status" value="1"/>
</dbReference>
<dbReference type="Proteomes" id="UP000736335">
    <property type="component" value="Unassembled WGS sequence"/>
</dbReference>
<dbReference type="InterPro" id="IPR036513">
    <property type="entry name" value="STAS_dom_sf"/>
</dbReference>
<feature type="transmembrane region" description="Helical" evidence="6">
    <location>
        <begin position="198"/>
        <end position="220"/>
    </location>
</feature>
<dbReference type="InterPro" id="IPR002645">
    <property type="entry name" value="STAS_dom"/>
</dbReference>
<feature type="transmembrane region" description="Helical" evidence="6">
    <location>
        <begin position="498"/>
        <end position="515"/>
    </location>
</feature>
<protein>
    <submittedName>
        <fullName evidence="8">Sulfate transporter family-domain-containing protein</fullName>
    </submittedName>
</protein>
<keyword evidence="4 6" id="KW-0472">Membrane</keyword>
<dbReference type="GO" id="GO:0055085">
    <property type="term" value="P:transmembrane transport"/>
    <property type="evidence" value="ECO:0007669"/>
    <property type="project" value="InterPro"/>
</dbReference>
<feature type="domain" description="STAS" evidence="7">
    <location>
        <begin position="569"/>
        <end position="686"/>
    </location>
</feature>
<evidence type="ECO:0000259" key="7">
    <source>
        <dbReference type="PROSITE" id="PS50801"/>
    </source>
</evidence>
<dbReference type="Gene3D" id="3.30.750.24">
    <property type="entry name" value="STAS domain"/>
    <property type="match status" value="1"/>
</dbReference>
<dbReference type="AlphaFoldDB" id="A0A9P6HCK4"/>
<feature type="transmembrane region" description="Helical" evidence="6">
    <location>
        <begin position="232"/>
        <end position="251"/>
    </location>
</feature>
<evidence type="ECO:0000256" key="2">
    <source>
        <dbReference type="ARBA" id="ARBA00022692"/>
    </source>
</evidence>
<keyword evidence="9" id="KW-1185">Reference proteome</keyword>
<evidence type="ECO:0000256" key="1">
    <source>
        <dbReference type="ARBA" id="ARBA00004141"/>
    </source>
</evidence>
<feature type="region of interest" description="Disordered" evidence="5">
    <location>
        <begin position="1"/>
        <end position="82"/>
    </location>
</feature>
<comment type="caution">
    <text evidence="8">The sequence shown here is derived from an EMBL/GenBank/DDBJ whole genome shotgun (WGS) entry which is preliminary data.</text>
</comment>
<dbReference type="InterPro" id="IPR011547">
    <property type="entry name" value="SLC26A/SulP_dom"/>
</dbReference>
<evidence type="ECO:0000256" key="3">
    <source>
        <dbReference type="ARBA" id="ARBA00022989"/>
    </source>
</evidence>
<proteinExistence type="predicted"/>
<evidence type="ECO:0000313" key="9">
    <source>
        <dbReference type="Proteomes" id="UP000736335"/>
    </source>
</evidence>